<name>A0A1H7Z6N7_9SPHN</name>
<dbReference type="Proteomes" id="UP000199206">
    <property type="component" value="Unassembled WGS sequence"/>
</dbReference>
<dbReference type="RefSeq" id="WP_093663897.1">
    <property type="nucleotide sequence ID" value="NZ_FOCF01000001.1"/>
</dbReference>
<feature type="region of interest" description="Disordered" evidence="1">
    <location>
        <begin position="1"/>
        <end position="88"/>
    </location>
</feature>
<dbReference type="STRING" id="1166340.SAMN05192583_0554"/>
<evidence type="ECO:0000313" key="2">
    <source>
        <dbReference type="EMBL" id="SEM53871.1"/>
    </source>
</evidence>
<feature type="compositionally biased region" description="Basic and acidic residues" evidence="1">
    <location>
        <begin position="51"/>
        <end position="65"/>
    </location>
</feature>
<dbReference type="OrthoDB" id="7587981at2"/>
<keyword evidence="3" id="KW-1185">Reference proteome</keyword>
<feature type="compositionally biased region" description="Basic and acidic residues" evidence="1">
    <location>
        <begin position="9"/>
        <end position="28"/>
    </location>
</feature>
<reference evidence="3" key="1">
    <citation type="submission" date="2016-10" db="EMBL/GenBank/DDBJ databases">
        <authorList>
            <person name="Varghese N."/>
            <person name="Submissions S."/>
        </authorList>
    </citation>
    <scope>NUCLEOTIDE SEQUENCE [LARGE SCALE GENOMIC DNA]</scope>
    <source>
        <strain evidence="3">S6-262</strain>
    </source>
</reference>
<evidence type="ECO:0000313" key="3">
    <source>
        <dbReference type="Proteomes" id="UP000199206"/>
    </source>
</evidence>
<organism evidence="2 3">
    <name type="scientific">Sphingomonas gellani</name>
    <dbReference type="NCBI Taxonomy" id="1166340"/>
    <lineage>
        <taxon>Bacteria</taxon>
        <taxon>Pseudomonadati</taxon>
        <taxon>Pseudomonadota</taxon>
        <taxon>Alphaproteobacteria</taxon>
        <taxon>Sphingomonadales</taxon>
        <taxon>Sphingomonadaceae</taxon>
        <taxon>Sphingomonas</taxon>
    </lineage>
</organism>
<proteinExistence type="predicted"/>
<sequence>MPTPQELLEQSRKDLEEQNKAALERTENVRPTPTQDEVDLAKLATPTLETLDGKEDHGAPDEKSVEAGGAAEYRTRASRARKPAVPAE</sequence>
<dbReference type="AlphaFoldDB" id="A0A1H7Z6N7"/>
<dbReference type="EMBL" id="FOCF01000001">
    <property type="protein sequence ID" value="SEM53871.1"/>
    <property type="molecule type" value="Genomic_DNA"/>
</dbReference>
<gene>
    <name evidence="2" type="ORF">SAMN05192583_0554</name>
</gene>
<evidence type="ECO:0000256" key="1">
    <source>
        <dbReference type="SAM" id="MobiDB-lite"/>
    </source>
</evidence>
<protein>
    <submittedName>
        <fullName evidence="2">Uncharacterized protein</fullName>
    </submittedName>
</protein>
<accession>A0A1H7Z6N7</accession>